<evidence type="ECO:0000313" key="2">
    <source>
        <dbReference type="EMBL" id="AZI45092.1"/>
    </source>
</evidence>
<sequence>MNRHDQVFYPLVKAVGEQAIVLADWGYRSAEKTLVPANLKLCKKGTWNERMQVETAFSLLTRVVNLKRMDHRREAYLTAHLAYVAAVFNVLLAWSREWFGWVSEDVFKMHLATFSLRISKPAQLVTTDR</sequence>
<dbReference type="KEGG" id="dph:EHF33_19635"/>
<dbReference type="EMBL" id="CP034186">
    <property type="protein sequence ID" value="AZI45092.1"/>
    <property type="molecule type" value="Genomic_DNA"/>
</dbReference>
<evidence type="ECO:0000256" key="1">
    <source>
        <dbReference type="SAM" id="Phobius"/>
    </source>
</evidence>
<proteinExistence type="predicted"/>
<protein>
    <recommendedName>
        <fullName evidence="4">DDE Tnp4 domain-containing protein</fullName>
    </recommendedName>
</protein>
<accession>A0A3G8YIL8</accession>
<dbReference type="Proteomes" id="UP000276417">
    <property type="component" value="Plasmid unnamed2"/>
</dbReference>
<keyword evidence="3" id="KW-1185">Reference proteome</keyword>
<keyword evidence="1" id="KW-1133">Transmembrane helix</keyword>
<keyword evidence="1" id="KW-0472">Membrane</keyword>
<reference evidence="2 3" key="1">
    <citation type="submission" date="2018-11" db="EMBL/GenBank/DDBJ databases">
        <title>Deinococcus shelandsis sp. nov., isolated from South Shetland Islands soil of Antarctica.</title>
        <authorList>
            <person name="Tian J."/>
        </authorList>
    </citation>
    <scope>NUCLEOTIDE SEQUENCE [LARGE SCALE GENOMIC DNA]</scope>
    <source>
        <strain evidence="2 3">S14-83T</strain>
        <plasmid evidence="2 3">unnamed2</plasmid>
    </source>
</reference>
<dbReference type="AlphaFoldDB" id="A0A3G8YIL8"/>
<keyword evidence="2" id="KW-0614">Plasmid</keyword>
<feature type="transmembrane region" description="Helical" evidence="1">
    <location>
        <begin position="75"/>
        <end position="94"/>
    </location>
</feature>
<evidence type="ECO:0000313" key="3">
    <source>
        <dbReference type="Proteomes" id="UP000276417"/>
    </source>
</evidence>
<dbReference type="OrthoDB" id="9875629at2"/>
<name>A0A3G8YIL8_9DEIO</name>
<organism evidence="2 3">
    <name type="scientific">Deinococcus psychrotolerans</name>
    <dbReference type="NCBI Taxonomy" id="2489213"/>
    <lineage>
        <taxon>Bacteria</taxon>
        <taxon>Thermotogati</taxon>
        <taxon>Deinococcota</taxon>
        <taxon>Deinococci</taxon>
        <taxon>Deinococcales</taxon>
        <taxon>Deinococcaceae</taxon>
        <taxon>Deinococcus</taxon>
    </lineage>
</organism>
<evidence type="ECO:0008006" key="4">
    <source>
        <dbReference type="Google" id="ProtNLM"/>
    </source>
</evidence>
<geneLocation type="plasmid" evidence="2 3">
    <name>unnamed2</name>
</geneLocation>
<keyword evidence="1" id="KW-0812">Transmembrane</keyword>
<gene>
    <name evidence="2" type="ORF">EHF33_19635</name>
</gene>